<dbReference type="EMBL" id="GGMR01009510">
    <property type="protein sequence ID" value="MBY22129.1"/>
    <property type="molecule type" value="Transcribed_RNA"/>
</dbReference>
<accession>A0A2S2NY36</accession>
<name>A0A2S2NY36_SCHGA</name>
<dbReference type="AlphaFoldDB" id="A0A2S2NY36"/>
<reference evidence="1" key="1">
    <citation type="submission" date="2018-04" db="EMBL/GenBank/DDBJ databases">
        <title>Transcriptome of Schizaphis graminum biotype I.</title>
        <authorList>
            <person name="Scully E.D."/>
            <person name="Geib S.M."/>
            <person name="Palmer N.A."/>
            <person name="Koch K."/>
            <person name="Bradshaw J."/>
            <person name="Heng-Moss T."/>
            <person name="Sarath G."/>
        </authorList>
    </citation>
    <scope>NUCLEOTIDE SEQUENCE</scope>
</reference>
<proteinExistence type="predicted"/>
<gene>
    <name evidence="1" type="ORF">g.25977</name>
</gene>
<evidence type="ECO:0000313" key="1">
    <source>
        <dbReference type="EMBL" id="MBY22129.1"/>
    </source>
</evidence>
<organism evidence="1">
    <name type="scientific">Schizaphis graminum</name>
    <name type="common">Green bug aphid</name>
    <dbReference type="NCBI Taxonomy" id="13262"/>
    <lineage>
        <taxon>Eukaryota</taxon>
        <taxon>Metazoa</taxon>
        <taxon>Ecdysozoa</taxon>
        <taxon>Arthropoda</taxon>
        <taxon>Hexapoda</taxon>
        <taxon>Insecta</taxon>
        <taxon>Pterygota</taxon>
        <taxon>Neoptera</taxon>
        <taxon>Paraneoptera</taxon>
        <taxon>Hemiptera</taxon>
        <taxon>Sternorrhyncha</taxon>
        <taxon>Aphidomorpha</taxon>
        <taxon>Aphidoidea</taxon>
        <taxon>Aphididae</taxon>
        <taxon>Aphidini</taxon>
        <taxon>Schizaphis</taxon>
    </lineage>
</organism>
<protein>
    <submittedName>
        <fullName evidence="1">Uncharacterized protein</fullName>
    </submittedName>
</protein>
<sequence>MSAALLCSTRHKQALSLKCKQNPNNLKLALHYKKYKNNYTNILRLSKEKFYEKKFKSVSHNPKLTWQLINEVTGSITKCKDKFETIISNDKVYNANIEPKVVSDIFNKFFIDIGKQLAENSGKVLNKEFSNVSHNFSFDNLFNKKIENSDILKIVDNFKDDTVVGFDRVTIKILKNIIDLIINPLSYIPTFIT</sequence>